<accession>A0A1Y2G0D2</accession>
<dbReference type="Proteomes" id="UP000193467">
    <property type="component" value="Unassembled WGS sequence"/>
</dbReference>
<protein>
    <submittedName>
        <fullName evidence="1">Uncharacterized protein</fullName>
    </submittedName>
</protein>
<gene>
    <name evidence="1" type="ORF">BCR35DRAFT_132021</name>
</gene>
<name>A0A1Y2G0D2_9BASI</name>
<evidence type="ECO:0000313" key="1">
    <source>
        <dbReference type="EMBL" id="ORY90073.1"/>
    </source>
</evidence>
<reference evidence="1 2" key="1">
    <citation type="submission" date="2016-07" db="EMBL/GenBank/DDBJ databases">
        <title>Pervasive Adenine N6-methylation of Active Genes in Fungi.</title>
        <authorList>
            <consortium name="DOE Joint Genome Institute"/>
            <person name="Mondo S.J."/>
            <person name="Dannebaum R.O."/>
            <person name="Kuo R.C."/>
            <person name="Labutti K."/>
            <person name="Haridas S."/>
            <person name="Kuo A."/>
            <person name="Salamov A."/>
            <person name="Ahrendt S.R."/>
            <person name="Lipzen A."/>
            <person name="Sullivan W."/>
            <person name="Andreopoulos W.B."/>
            <person name="Clum A."/>
            <person name="Lindquist E."/>
            <person name="Daum C."/>
            <person name="Ramamoorthy G.K."/>
            <person name="Gryganskyi A."/>
            <person name="Culley D."/>
            <person name="Magnuson J.K."/>
            <person name="James T.Y."/>
            <person name="O'Malley M.A."/>
            <person name="Stajich J.E."/>
            <person name="Spatafora J.W."/>
            <person name="Visel A."/>
            <person name="Grigoriev I.V."/>
        </authorList>
    </citation>
    <scope>NUCLEOTIDE SEQUENCE [LARGE SCALE GENOMIC DNA]</scope>
    <source>
        <strain evidence="1 2">62-1032</strain>
    </source>
</reference>
<sequence length="178" mass="19418">MPLKKLSLGYIYMASTYEDIKKLLTRARRSSSPDPPRSSRYISSTASVALPRSSFAPTILKPASLAPSSLSPSAPCISVSTRSSMKRNEEQGWAASSAMSKPCYAGLALHLAICSRFCAACCELDMATVRQPRRNLELGADFLLSFSPLLLLLRLAILHTQHCRDCCDLPLGARLQLL</sequence>
<proteinExistence type="predicted"/>
<comment type="caution">
    <text evidence="1">The sequence shown here is derived from an EMBL/GenBank/DDBJ whole genome shotgun (WGS) entry which is preliminary data.</text>
</comment>
<dbReference type="AlphaFoldDB" id="A0A1Y2G0D2"/>
<dbReference type="InParanoid" id="A0A1Y2G0D2"/>
<keyword evidence="2" id="KW-1185">Reference proteome</keyword>
<organism evidence="1 2">
    <name type="scientific">Leucosporidium creatinivorum</name>
    <dbReference type="NCBI Taxonomy" id="106004"/>
    <lineage>
        <taxon>Eukaryota</taxon>
        <taxon>Fungi</taxon>
        <taxon>Dikarya</taxon>
        <taxon>Basidiomycota</taxon>
        <taxon>Pucciniomycotina</taxon>
        <taxon>Microbotryomycetes</taxon>
        <taxon>Leucosporidiales</taxon>
        <taxon>Leucosporidium</taxon>
    </lineage>
</organism>
<dbReference type="EMBL" id="MCGR01000004">
    <property type="protein sequence ID" value="ORY90073.1"/>
    <property type="molecule type" value="Genomic_DNA"/>
</dbReference>
<evidence type="ECO:0000313" key="2">
    <source>
        <dbReference type="Proteomes" id="UP000193467"/>
    </source>
</evidence>